<evidence type="ECO:0000313" key="2">
    <source>
        <dbReference type="Proteomes" id="UP001259832"/>
    </source>
</evidence>
<evidence type="ECO:0000313" key="1">
    <source>
        <dbReference type="EMBL" id="KAK1938116.1"/>
    </source>
</evidence>
<dbReference type="EMBL" id="JASMQC010000018">
    <property type="protein sequence ID" value="KAK1938116.1"/>
    <property type="molecule type" value="Genomic_DNA"/>
</dbReference>
<reference evidence="1" key="1">
    <citation type="submission" date="2023-08" db="EMBL/GenBank/DDBJ databases">
        <title>Reference Genome Resource for the Citrus Pathogen Phytophthora citrophthora.</title>
        <authorList>
            <person name="Moller H."/>
            <person name="Coetzee B."/>
            <person name="Rose L.J."/>
            <person name="Van Niekerk J.M."/>
        </authorList>
    </citation>
    <scope>NUCLEOTIDE SEQUENCE</scope>
    <source>
        <strain evidence="1">STE-U-9442</strain>
    </source>
</reference>
<keyword evidence="2" id="KW-1185">Reference proteome</keyword>
<organism evidence="1 2">
    <name type="scientific">Phytophthora citrophthora</name>
    <dbReference type="NCBI Taxonomy" id="4793"/>
    <lineage>
        <taxon>Eukaryota</taxon>
        <taxon>Sar</taxon>
        <taxon>Stramenopiles</taxon>
        <taxon>Oomycota</taxon>
        <taxon>Peronosporomycetes</taxon>
        <taxon>Peronosporales</taxon>
        <taxon>Peronosporaceae</taxon>
        <taxon>Phytophthora</taxon>
    </lineage>
</organism>
<sequence length="123" mass="14250">MKCEVLRMCWVNSVRGPSMMMLTCCRISASYVFNSKPNAAADAWEGALKRWGYASNLKDHLAAYRKNHPLCQTEADTNLNEQSVNLTLRPITLVSIFELWRTLVTWDNSKKQRGVLRRMWRPT</sequence>
<dbReference type="AlphaFoldDB" id="A0AAD9GH88"/>
<comment type="caution">
    <text evidence="1">The sequence shown here is derived from an EMBL/GenBank/DDBJ whole genome shotgun (WGS) entry which is preliminary data.</text>
</comment>
<proteinExistence type="predicted"/>
<dbReference type="Proteomes" id="UP001259832">
    <property type="component" value="Unassembled WGS sequence"/>
</dbReference>
<protein>
    <submittedName>
        <fullName evidence="1">Uncharacterized protein</fullName>
    </submittedName>
</protein>
<gene>
    <name evidence="1" type="ORF">P3T76_009266</name>
</gene>
<accession>A0AAD9GH88</accession>
<name>A0AAD9GH88_9STRA</name>